<dbReference type="PROSITE" id="PS51257">
    <property type="entry name" value="PROKAR_LIPOPROTEIN"/>
    <property type="match status" value="1"/>
</dbReference>
<feature type="signal peptide" evidence="2">
    <location>
        <begin position="1"/>
        <end position="18"/>
    </location>
</feature>
<evidence type="ECO:0000313" key="4">
    <source>
        <dbReference type="Proteomes" id="UP000325289"/>
    </source>
</evidence>
<dbReference type="RefSeq" id="WP_223162988.1">
    <property type="nucleotide sequence ID" value="NZ_FOMS01000003.1"/>
</dbReference>
<feature type="chain" id="PRO_5009301929" description="NADH dehydrogenase subunit E" evidence="2">
    <location>
        <begin position="19"/>
        <end position="112"/>
    </location>
</feature>
<keyword evidence="2" id="KW-0732">Signal</keyword>
<evidence type="ECO:0000313" key="3">
    <source>
        <dbReference type="EMBL" id="SFD81760.1"/>
    </source>
</evidence>
<dbReference type="EMBL" id="FOMS01000003">
    <property type="protein sequence ID" value="SFD81760.1"/>
    <property type="molecule type" value="Genomic_DNA"/>
</dbReference>
<accession>A0A1I1VMF9</accession>
<name>A0A1I1VMF9_9RHOB</name>
<organism evidence="3 4">
    <name type="scientific">Roseivivax sediminis</name>
    <dbReference type="NCBI Taxonomy" id="936889"/>
    <lineage>
        <taxon>Bacteria</taxon>
        <taxon>Pseudomonadati</taxon>
        <taxon>Pseudomonadota</taxon>
        <taxon>Alphaproteobacteria</taxon>
        <taxon>Rhodobacterales</taxon>
        <taxon>Roseobacteraceae</taxon>
        <taxon>Roseivivax</taxon>
    </lineage>
</organism>
<gene>
    <name evidence="3" type="ORF">SAMN04515678_103173</name>
</gene>
<feature type="region of interest" description="Disordered" evidence="1">
    <location>
        <begin position="82"/>
        <end position="112"/>
    </location>
</feature>
<evidence type="ECO:0008006" key="5">
    <source>
        <dbReference type="Google" id="ProtNLM"/>
    </source>
</evidence>
<keyword evidence="4" id="KW-1185">Reference proteome</keyword>
<sequence length="112" mass="11485">MKSVAAPLAALSLIAACAMPPEGTDEQDLAAFDSAVSSVGCDLRTESEYLAVELQTGLTRAQLGEMSQYKVETGSAVRLEGGGVRLTTGPCSPPEPTPEAAPMTDTAPEETA</sequence>
<evidence type="ECO:0000256" key="2">
    <source>
        <dbReference type="SAM" id="SignalP"/>
    </source>
</evidence>
<evidence type="ECO:0000256" key="1">
    <source>
        <dbReference type="SAM" id="MobiDB-lite"/>
    </source>
</evidence>
<reference evidence="3 4" key="1">
    <citation type="submission" date="2016-10" db="EMBL/GenBank/DDBJ databases">
        <authorList>
            <person name="Varghese N."/>
            <person name="Submissions S."/>
        </authorList>
    </citation>
    <scope>NUCLEOTIDE SEQUENCE [LARGE SCALE GENOMIC DNA]</scope>
    <source>
        <strain evidence="4">YIM D21,KCTC 23444,ACCC 10710</strain>
    </source>
</reference>
<dbReference type="Proteomes" id="UP000325289">
    <property type="component" value="Unassembled WGS sequence"/>
</dbReference>
<protein>
    <recommendedName>
        <fullName evidence="5">NADH dehydrogenase subunit E</fullName>
    </recommendedName>
</protein>
<dbReference type="AlphaFoldDB" id="A0A1I1VMF9"/>
<proteinExistence type="predicted"/>